<keyword evidence="4" id="KW-0804">Transcription</keyword>
<keyword evidence="3" id="KW-0238">DNA-binding</keyword>
<gene>
    <name evidence="7" type="ORF">ACFSW8_13730</name>
</gene>
<reference evidence="8" key="1">
    <citation type="journal article" date="2019" name="Int. J. Syst. Evol. Microbiol.">
        <title>The Global Catalogue of Microorganisms (GCM) 10K type strain sequencing project: providing services to taxonomists for standard genome sequencing and annotation.</title>
        <authorList>
            <consortium name="The Broad Institute Genomics Platform"/>
            <consortium name="The Broad Institute Genome Sequencing Center for Infectious Disease"/>
            <person name="Wu L."/>
            <person name="Ma J."/>
        </authorList>
    </citation>
    <scope>NUCLEOTIDE SEQUENCE [LARGE SCALE GENOMIC DNA]</scope>
    <source>
        <strain evidence="8">CCUG 57942</strain>
    </source>
</reference>
<dbReference type="InterPro" id="IPR001789">
    <property type="entry name" value="Sig_transdc_resp-reg_receiver"/>
</dbReference>
<dbReference type="SMART" id="SM00448">
    <property type="entry name" value="REC"/>
    <property type="match status" value="1"/>
</dbReference>
<dbReference type="PROSITE" id="PS50110">
    <property type="entry name" value="RESPONSE_REGULATORY"/>
    <property type="match status" value="1"/>
</dbReference>
<dbReference type="Pfam" id="PF00072">
    <property type="entry name" value="Response_reg"/>
    <property type="match status" value="1"/>
</dbReference>
<evidence type="ECO:0000256" key="1">
    <source>
        <dbReference type="ARBA" id="ARBA00023012"/>
    </source>
</evidence>
<evidence type="ECO:0000313" key="7">
    <source>
        <dbReference type="EMBL" id="MFD2159963.1"/>
    </source>
</evidence>
<dbReference type="SUPFAM" id="SSF52172">
    <property type="entry name" value="CheY-like"/>
    <property type="match status" value="1"/>
</dbReference>
<name>A0ABW4ZD70_9BACT</name>
<organism evidence="7 8">
    <name type="scientific">Rubritalea tangerina</name>
    <dbReference type="NCBI Taxonomy" id="430798"/>
    <lineage>
        <taxon>Bacteria</taxon>
        <taxon>Pseudomonadati</taxon>
        <taxon>Verrucomicrobiota</taxon>
        <taxon>Verrucomicrobiia</taxon>
        <taxon>Verrucomicrobiales</taxon>
        <taxon>Rubritaleaceae</taxon>
        <taxon>Rubritalea</taxon>
    </lineage>
</organism>
<dbReference type="EMBL" id="JBHUJB010000061">
    <property type="protein sequence ID" value="MFD2159963.1"/>
    <property type="molecule type" value="Genomic_DNA"/>
</dbReference>
<evidence type="ECO:0000259" key="6">
    <source>
        <dbReference type="PROSITE" id="PS50110"/>
    </source>
</evidence>
<dbReference type="Gene3D" id="3.40.50.2300">
    <property type="match status" value="1"/>
</dbReference>
<proteinExistence type="predicted"/>
<dbReference type="PANTHER" id="PTHR48111">
    <property type="entry name" value="REGULATOR OF RPOS"/>
    <property type="match status" value="1"/>
</dbReference>
<comment type="caution">
    <text evidence="5">Lacks conserved residue(s) required for the propagation of feature annotation.</text>
</comment>
<keyword evidence="1" id="KW-0902">Two-component regulatory system</keyword>
<dbReference type="InterPro" id="IPR011006">
    <property type="entry name" value="CheY-like_superfamily"/>
</dbReference>
<keyword evidence="8" id="KW-1185">Reference proteome</keyword>
<sequence>MHLLVVEHNTLLCERLQKLFEADGAHVVCSATVEEGLACLSEQAFDACVIEHALPAMDGMQMLVRLRERGDYTPIILLSYEVGAQFRVQGFDAGADGVLIHPFEEAELAARVRSLVRRNHGHCR</sequence>
<accession>A0ABW4ZD70</accession>
<protein>
    <submittedName>
        <fullName evidence="7">Response regulator transcription factor</fullName>
    </submittedName>
</protein>
<feature type="domain" description="Response regulatory" evidence="6">
    <location>
        <begin position="2"/>
        <end position="116"/>
    </location>
</feature>
<comment type="caution">
    <text evidence="7">The sequence shown here is derived from an EMBL/GenBank/DDBJ whole genome shotgun (WGS) entry which is preliminary data.</text>
</comment>
<keyword evidence="2" id="KW-0805">Transcription regulation</keyword>
<evidence type="ECO:0000256" key="5">
    <source>
        <dbReference type="PROSITE-ProRule" id="PRU00169"/>
    </source>
</evidence>
<dbReference type="InterPro" id="IPR039420">
    <property type="entry name" value="WalR-like"/>
</dbReference>
<evidence type="ECO:0000256" key="3">
    <source>
        <dbReference type="ARBA" id="ARBA00023125"/>
    </source>
</evidence>
<evidence type="ECO:0000256" key="2">
    <source>
        <dbReference type="ARBA" id="ARBA00023015"/>
    </source>
</evidence>
<dbReference type="PANTHER" id="PTHR48111:SF22">
    <property type="entry name" value="REGULATOR OF RPOS"/>
    <property type="match status" value="1"/>
</dbReference>
<dbReference type="Proteomes" id="UP001597389">
    <property type="component" value="Unassembled WGS sequence"/>
</dbReference>
<evidence type="ECO:0000256" key="4">
    <source>
        <dbReference type="ARBA" id="ARBA00023163"/>
    </source>
</evidence>
<evidence type="ECO:0000313" key="8">
    <source>
        <dbReference type="Proteomes" id="UP001597389"/>
    </source>
</evidence>